<protein>
    <submittedName>
        <fullName evidence="2">Uncharacterized protein</fullName>
    </submittedName>
</protein>
<comment type="caution">
    <text evidence="2">The sequence shown here is derived from an EMBL/GenBank/DDBJ whole genome shotgun (WGS) entry which is preliminary data.</text>
</comment>
<feature type="region of interest" description="Disordered" evidence="1">
    <location>
        <begin position="1"/>
        <end position="29"/>
    </location>
</feature>
<keyword evidence="3" id="KW-1185">Reference proteome</keyword>
<evidence type="ECO:0000256" key="1">
    <source>
        <dbReference type="SAM" id="MobiDB-lite"/>
    </source>
</evidence>
<organism evidence="2 3">
    <name type="scientific">Streptomyces synnematoformans</name>
    <dbReference type="NCBI Taxonomy" id="415721"/>
    <lineage>
        <taxon>Bacteria</taxon>
        <taxon>Bacillati</taxon>
        <taxon>Actinomycetota</taxon>
        <taxon>Actinomycetes</taxon>
        <taxon>Kitasatosporales</taxon>
        <taxon>Streptomycetaceae</taxon>
        <taxon>Streptomyces</taxon>
    </lineage>
</organism>
<dbReference type="RefSeq" id="WP_344290806.1">
    <property type="nucleotide sequence ID" value="NZ_BAAAPF010000102.1"/>
</dbReference>
<dbReference type="EMBL" id="BAAAPF010000102">
    <property type="protein sequence ID" value="GAA2127121.1"/>
    <property type="molecule type" value="Genomic_DNA"/>
</dbReference>
<evidence type="ECO:0000313" key="3">
    <source>
        <dbReference type="Proteomes" id="UP001500443"/>
    </source>
</evidence>
<accession>A0ABN2YJV9</accession>
<name>A0ABN2YJV9_9ACTN</name>
<feature type="compositionally biased region" description="Basic and acidic residues" evidence="1">
    <location>
        <begin position="1"/>
        <end position="16"/>
    </location>
</feature>
<dbReference type="Proteomes" id="UP001500443">
    <property type="component" value="Unassembled WGS sequence"/>
</dbReference>
<proteinExistence type="predicted"/>
<sequence>MTTHWQEHAMTDHGDDYDGPTDPDAGAPVRSDEEWAQIAGYTRHAANKLGDDLPLCLPGEPDECGRGPQQHVLAWAAELKARAHHLIETSAPSEARAAHVAGPLYRRRLEELRERT</sequence>
<evidence type="ECO:0000313" key="2">
    <source>
        <dbReference type="EMBL" id="GAA2127121.1"/>
    </source>
</evidence>
<gene>
    <name evidence="2" type="ORF">GCM10009802_33500</name>
</gene>
<reference evidence="2 3" key="1">
    <citation type="journal article" date="2019" name="Int. J. Syst. Evol. Microbiol.">
        <title>The Global Catalogue of Microorganisms (GCM) 10K type strain sequencing project: providing services to taxonomists for standard genome sequencing and annotation.</title>
        <authorList>
            <consortium name="The Broad Institute Genomics Platform"/>
            <consortium name="The Broad Institute Genome Sequencing Center for Infectious Disease"/>
            <person name="Wu L."/>
            <person name="Ma J."/>
        </authorList>
    </citation>
    <scope>NUCLEOTIDE SEQUENCE [LARGE SCALE GENOMIC DNA]</scope>
    <source>
        <strain evidence="2 3">JCM 15481</strain>
    </source>
</reference>